<evidence type="ECO:0000256" key="2">
    <source>
        <dbReference type="ARBA" id="ARBA00022737"/>
    </source>
</evidence>
<dbReference type="CDD" id="cd01449">
    <property type="entry name" value="TST_Repeat_2"/>
    <property type="match status" value="1"/>
</dbReference>
<dbReference type="InterPro" id="IPR045078">
    <property type="entry name" value="TST/MPST-like"/>
</dbReference>
<proteinExistence type="predicted"/>
<evidence type="ECO:0000313" key="5">
    <source>
        <dbReference type="EMBL" id="SEA44944.1"/>
    </source>
</evidence>
<evidence type="ECO:0000256" key="3">
    <source>
        <dbReference type="SAM" id="MobiDB-lite"/>
    </source>
</evidence>
<dbReference type="PANTHER" id="PTHR11364">
    <property type="entry name" value="THIOSULFATE SULFERTANSFERASE"/>
    <property type="match status" value="1"/>
</dbReference>
<dbReference type="Proteomes" id="UP000199002">
    <property type="component" value="Unassembled WGS sequence"/>
</dbReference>
<dbReference type="InterPro" id="IPR001763">
    <property type="entry name" value="Rhodanese-like_dom"/>
</dbReference>
<keyword evidence="6" id="KW-1185">Reference proteome</keyword>
<protein>
    <submittedName>
        <fullName evidence="5">Thiosulfate/3-mercaptopyruvate sulfurtransferase</fullName>
    </submittedName>
</protein>
<keyword evidence="5" id="KW-0670">Pyruvate</keyword>
<reference evidence="6" key="1">
    <citation type="submission" date="2016-10" db="EMBL/GenBank/DDBJ databases">
        <authorList>
            <person name="Varghese N."/>
            <person name="Submissions S."/>
        </authorList>
    </citation>
    <scope>NUCLEOTIDE SEQUENCE [LARGE SCALE GENOMIC DNA]</scope>
    <source>
        <strain evidence="6">DSM 25157</strain>
    </source>
</reference>
<gene>
    <name evidence="5" type="ORF">SAMN05421875_11362</name>
</gene>
<organism evidence="5 6">
    <name type="scientific">Acidovorax soli</name>
    <dbReference type="NCBI Taxonomy" id="592050"/>
    <lineage>
        <taxon>Bacteria</taxon>
        <taxon>Pseudomonadati</taxon>
        <taxon>Pseudomonadota</taxon>
        <taxon>Betaproteobacteria</taxon>
        <taxon>Burkholderiales</taxon>
        <taxon>Comamonadaceae</taxon>
        <taxon>Acidovorax</taxon>
    </lineage>
</organism>
<dbReference type="AlphaFoldDB" id="A0A1H4BA59"/>
<evidence type="ECO:0000259" key="4">
    <source>
        <dbReference type="PROSITE" id="PS50206"/>
    </source>
</evidence>
<dbReference type="EMBL" id="FNQJ01000013">
    <property type="protein sequence ID" value="SEA44944.1"/>
    <property type="molecule type" value="Genomic_DNA"/>
</dbReference>
<dbReference type="InterPro" id="IPR036873">
    <property type="entry name" value="Rhodanese-like_dom_sf"/>
</dbReference>
<evidence type="ECO:0000313" key="6">
    <source>
        <dbReference type="Proteomes" id="UP000199002"/>
    </source>
</evidence>
<dbReference type="Gene3D" id="3.40.250.10">
    <property type="entry name" value="Rhodanese-like domain"/>
    <property type="match status" value="2"/>
</dbReference>
<dbReference type="Pfam" id="PF00581">
    <property type="entry name" value="Rhodanese"/>
    <property type="match status" value="2"/>
</dbReference>
<feature type="region of interest" description="Disordered" evidence="3">
    <location>
        <begin position="73"/>
        <end position="100"/>
    </location>
</feature>
<sequence>MPSTFALVPARTRQPMTYTTLVSAPDLQSLIASGAPLMVFDCSFDLTQPAAGAQQYAQAHIPGAVYAHLDNDLSAKHGTPGPHGTVTAQEADQPASGGRHPLPSRERFAIWLSSVGFANGMQAVVYDRNGANYCGRLWWMLKWAGHDAVAVLDGGLQAWQAAGGAVASGAEPAHFQSNFQLGAPLRQLATACEVLARLQQPGQTVIDARAGARYRGEVEPLDPVAGHIPGALNRPFADNIGTDGRFKPAAVLRAEFDALLAGRNPATVVHQCGSGVSAVPNLLAMEVAGLGSTALFAGSWSEWCSDPDRPVEKG</sequence>
<evidence type="ECO:0000256" key="1">
    <source>
        <dbReference type="ARBA" id="ARBA00022679"/>
    </source>
</evidence>
<dbReference type="SMART" id="SM00450">
    <property type="entry name" value="RHOD"/>
    <property type="match status" value="2"/>
</dbReference>
<dbReference type="PANTHER" id="PTHR11364:SF27">
    <property type="entry name" value="SULFURTRANSFERASE"/>
    <property type="match status" value="1"/>
</dbReference>
<keyword evidence="2" id="KW-0677">Repeat</keyword>
<keyword evidence="1 5" id="KW-0808">Transferase</keyword>
<dbReference type="PROSITE" id="PS50206">
    <property type="entry name" value="RHODANESE_3"/>
    <property type="match status" value="2"/>
</dbReference>
<name>A0A1H4BA59_9BURK</name>
<dbReference type="SUPFAM" id="SSF52821">
    <property type="entry name" value="Rhodanese/Cell cycle control phosphatase"/>
    <property type="match status" value="2"/>
</dbReference>
<dbReference type="CDD" id="cd01448">
    <property type="entry name" value="TST_Repeat_1"/>
    <property type="match status" value="1"/>
</dbReference>
<dbReference type="GO" id="GO:0004792">
    <property type="term" value="F:thiosulfate-cyanide sulfurtransferase activity"/>
    <property type="evidence" value="ECO:0007669"/>
    <property type="project" value="TreeGrafter"/>
</dbReference>
<accession>A0A1H4BA59</accession>
<feature type="domain" description="Rhodanese" evidence="4">
    <location>
        <begin position="199"/>
        <end position="312"/>
    </location>
</feature>
<dbReference type="STRING" id="592050.SAMN05421875_11362"/>
<feature type="domain" description="Rhodanese" evidence="4">
    <location>
        <begin position="33"/>
        <end position="168"/>
    </location>
</feature>